<keyword evidence="2" id="KW-1185">Reference proteome</keyword>
<accession>A0A2T0XIF3</accession>
<evidence type="ECO:0000313" key="2">
    <source>
        <dbReference type="Proteomes" id="UP000238308"/>
    </source>
</evidence>
<gene>
    <name evidence="1" type="ORF">BCM14_1526</name>
</gene>
<dbReference type="Proteomes" id="UP000238308">
    <property type="component" value="Unassembled WGS sequence"/>
</dbReference>
<evidence type="ECO:0000313" key="1">
    <source>
        <dbReference type="EMBL" id="PRY98692.1"/>
    </source>
</evidence>
<name>A0A2T0XIF3_9BURK</name>
<proteinExistence type="predicted"/>
<organism evidence="1 2">
    <name type="scientific">Jezberella montanilacus</name>
    <dbReference type="NCBI Taxonomy" id="323426"/>
    <lineage>
        <taxon>Bacteria</taxon>
        <taxon>Pseudomonadati</taxon>
        <taxon>Pseudomonadota</taxon>
        <taxon>Betaproteobacteria</taxon>
        <taxon>Burkholderiales</taxon>
        <taxon>Alcaligenaceae</taxon>
        <taxon>Jezberella</taxon>
    </lineage>
</organism>
<dbReference type="EMBL" id="PVTV01000012">
    <property type="protein sequence ID" value="PRY98692.1"/>
    <property type="molecule type" value="Genomic_DNA"/>
</dbReference>
<protein>
    <recommendedName>
        <fullName evidence="3">Nucleotidyl transferase AbiEii/AbiGii toxin family protein</fullName>
    </recommendedName>
</protein>
<evidence type="ECO:0008006" key="3">
    <source>
        <dbReference type="Google" id="ProtNLM"/>
    </source>
</evidence>
<dbReference type="AlphaFoldDB" id="A0A2T0XIF3"/>
<dbReference type="RefSeq" id="WP_259673483.1">
    <property type="nucleotide sequence ID" value="NZ_PVTV01000012.1"/>
</dbReference>
<sequence>MVKGLSIFRDWFKDFENQYVLIGGTAASIAMTEAGLPFRGTKDLDIVLHVEVLTWEFGQKFWEFVQAGGYQQKEGNTEQKPCLYRFQKPLDNEFPHMLELFSRVPDRLNFISPGHLTPIPMDEQISSLSAILLDDEYYQFVITGRKSKYGMPSWVGEDRLIPLKAVAWMEMTEREARGEAIDSKKINKHLADVVQLSGLLQPGQTIQMGDKLKADLQAFAKTVVELKKPNQVQAMRRIAEAYSINL</sequence>
<reference evidence="1 2" key="1">
    <citation type="submission" date="2018-03" db="EMBL/GenBank/DDBJ databases">
        <title>Genomic Encyclopedia of Type Strains, Phase III (KMG-III): the genomes of soil and plant-associated and newly described type strains.</title>
        <authorList>
            <person name="Whitman W."/>
        </authorList>
    </citation>
    <scope>NUCLEOTIDE SEQUENCE [LARGE SCALE GENOMIC DNA]</scope>
    <source>
        <strain evidence="1 2">MWH-P2sevCIIIb</strain>
    </source>
</reference>
<comment type="caution">
    <text evidence="1">The sequence shown here is derived from an EMBL/GenBank/DDBJ whole genome shotgun (WGS) entry which is preliminary data.</text>
</comment>